<dbReference type="SMART" id="SM00355">
    <property type="entry name" value="ZnF_C2H2"/>
    <property type="match status" value="3"/>
</dbReference>
<dbReference type="Pfam" id="PF00096">
    <property type="entry name" value="zf-C2H2"/>
    <property type="match status" value="3"/>
</dbReference>
<dbReference type="Proteomes" id="UP000492820">
    <property type="component" value="Unassembled WGS sequence"/>
</dbReference>
<dbReference type="PANTHER" id="PTHR23235">
    <property type="entry name" value="KRUEPPEL-LIKE TRANSCRIPTION FACTOR"/>
    <property type="match status" value="1"/>
</dbReference>
<reference evidence="10" key="3">
    <citation type="submission" date="2020-10" db="UniProtKB">
        <authorList>
            <consortium name="WormBaseParasite"/>
        </authorList>
    </citation>
    <scope>IDENTIFICATION</scope>
</reference>
<dbReference type="PROSITE" id="PS50157">
    <property type="entry name" value="ZINC_FINGER_C2H2_2"/>
    <property type="match status" value="3"/>
</dbReference>
<evidence type="ECO:0000313" key="9">
    <source>
        <dbReference type="Proteomes" id="UP000492820"/>
    </source>
</evidence>
<dbReference type="AlphaFoldDB" id="A0A068WD80"/>
<organism evidence="8">
    <name type="scientific">Echinococcus granulosus</name>
    <name type="common">Hydatid tapeworm</name>
    <dbReference type="NCBI Taxonomy" id="6210"/>
    <lineage>
        <taxon>Eukaryota</taxon>
        <taxon>Metazoa</taxon>
        <taxon>Spiralia</taxon>
        <taxon>Lophotrochozoa</taxon>
        <taxon>Platyhelminthes</taxon>
        <taxon>Cestoda</taxon>
        <taxon>Eucestoda</taxon>
        <taxon>Cyclophyllidea</taxon>
        <taxon>Taeniidae</taxon>
        <taxon>Echinococcus</taxon>
        <taxon>Echinococcus granulosus group</taxon>
    </lineage>
</organism>
<dbReference type="FunFam" id="3.30.160.60:FF:000112">
    <property type="entry name" value="Mds1 and evi1 complex locus protein"/>
    <property type="match status" value="1"/>
</dbReference>
<accession>A0A068WD80</accession>
<protein>
    <submittedName>
        <fullName evidence="8 10">Ecotropic virus integration site 1 protein</fullName>
    </submittedName>
</protein>
<dbReference type="FunFam" id="3.30.160.60:FF:000446">
    <property type="entry name" value="Zinc finger protein"/>
    <property type="match status" value="1"/>
</dbReference>
<dbReference type="GO" id="GO:0000981">
    <property type="term" value="F:DNA-binding transcription factor activity, RNA polymerase II-specific"/>
    <property type="evidence" value="ECO:0007669"/>
    <property type="project" value="TreeGrafter"/>
</dbReference>
<keyword evidence="2" id="KW-0677">Repeat</keyword>
<evidence type="ECO:0000313" key="8">
    <source>
        <dbReference type="EMBL" id="CDS15618.1"/>
    </source>
</evidence>
<evidence type="ECO:0000256" key="1">
    <source>
        <dbReference type="ARBA" id="ARBA00022723"/>
    </source>
</evidence>
<dbReference type="OrthoDB" id="3437960at2759"/>
<dbReference type="EMBL" id="LK028576">
    <property type="protein sequence ID" value="CDS15618.1"/>
    <property type="molecule type" value="Genomic_DNA"/>
</dbReference>
<evidence type="ECO:0000256" key="3">
    <source>
        <dbReference type="ARBA" id="ARBA00022771"/>
    </source>
</evidence>
<sequence>MNSCAFAVAQLDPPGVEEGGSEEALAGETGVEEEAVLNADAMINVQSESEGTRAIAITAAATTPITVTTTINSSGSDSSSLPATTPRCLPLPLDLSKPEGGERHNTCSPCVSIRPTEMTPLAIFPTHFRWDGTYRGIPTPAELGKIIAHRSLTLPELTRLAKALFPMPPFDSLTLSPPCPKRIHLPIRMRRICGKEPELLVANSLSSPSFPSKRSGERFHCQYCGKMFPRSANLTRHIRTHTGEQPYKCAFCPRCFSISSNLQRHIRNIHQKERPFHCSLCLKKFGQRANLERHIRNHYLLDSTSRHCSFL</sequence>
<dbReference type="SUPFAM" id="SSF57667">
    <property type="entry name" value="beta-beta-alpha zinc fingers"/>
    <property type="match status" value="2"/>
</dbReference>
<feature type="domain" description="C2H2-type" evidence="7">
    <location>
        <begin position="247"/>
        <end position="275"/>
    </location>
</feature>
<keyword evidence="4" id="KW-0862">Zinc</keyword>
<evidence type="ECO:0000256" key="2">
    <source>
        <dbReference type="ARBA" id="ARBA00022737"/>
    </source>
</evidence>
<dbReference type="WBParaSite" id="EgrG_000802100">
    <property type="protein sequence ID" value="EgrG_000802100"/>
    <property type="gene ID" value="EgrG_000802100"/>
</dbReference>
<proteinExistence type="predicted"/>
<evidence type="ECO:0000256" key="5">
    <source>
        <dbReference type="ARBA" id="ARBA00023242"/>
    </source>
</evidence>
<feature type="domain" description="C2H2-type" evidence="7">
    <location>
        <begin position="219"/>
        <end position="246"/>
    </location>
</feature>
<dbReference type="FunFam" id="3.30.160.60:FF:000110">
    <property type="entry name" value="Zinc finger protein-like"/>
    <property type="match status" value="1"/>
</dbReference>
<dbReference type="InterPro" id="IPR036236">
    <property type="entry name" value="Znf_C2H2_sf"/>
</dbReference>
<gene>
    <name evidence="8" type="ORF">EgrG_000802100</name>
</gene>
<feature type="domain" description="C2H2-type" evidence="7">
    <location>
        <begin position="276"/>
        <end position="298"/>
    </location>
</feature>
<evidence type="ECO:0000256" key="6">
    <source>
        <dbReference type="PROSITE-ProRule" id="PRU00042"/>
    </source>
</evidence>
<keyword evidence="1" id="KW-0479">Metal-binding</keyword>
<evidence type="ECO:0000313" key="10">
    <source>
        <dbReference type="WBParaSite" id="EgrG_000802100"/>
    </source>
</evidence>
<reference evidence="8" key="2">
    <citation type="submission" date="2014-06" db="EMBL/GenBank/DDBJ databases">
        <authorList>
            <person name="Aslett M."/>
        </authorList>
    </citation>
    <scope>NUCLEOTIDE SEQUENCE</scope>
</reference>
<name>A0A068WD80_ECHGR</name>
<dbReference type="GO" id="GO:0000978">
    <property type="term" value="F:RNA polymerase II cis-regulatory region sequence-specific DNA binding"/>
    <property type="evidence" value="ECO:0007669"/>
    <property type="project" value="TreeGrafter"/>
</dbReference>
<evidence type="ECO:0000256" key="4">
    <source>
        <dbReference type="ARBA" id="ARBA00022833"/>
    </source>
</evidence>
<dbReference type="GO" id="GO:0008270">
    <property type="term" value="F:zinc ion binding"/>
    <property type="evidence" value="ECO:0007669"/>
    <property type="project" value="UniProtKB-KW"/>
</dbReference>
<evidence type="ECO:0000259" key="7">
    <source>
        <dbReference type="PROSITE" id="PS50157"/>
    </source>
</evidence>
<keyword evidence="5" id="KW-0539">Nucleus</keyword>
<dbReference type="InterPro" id="IPR013087">
    <property type="entry name" value="Znf_C2H2_type"/>
</dbReference>
<dbReference type="Gene3D" id="3.30.160.60">
    <property type="entry name" value="Classic Zinc Finger"/>
    <property type="match status" value="3"/>
</dbReference>
<dbReference type="PANTHER" id="PTHR23235:SF142">
    <property type="entry name" value="ZINC FINGER PROTEIN 384"/>
    <property type="match status" value="1"/>
</dbReference>
<dbReference type="PROSITE" id="PS00028">
    <property type="entry name" value="ZINC_FINGER_C2H2_1"/>
    <property type="match status" value="3"/>
</dbReference>
<reference evidence="8 9" key="1">
    <citation type="journal article" date="2013" name="Nature">
        <title>The genomes of four tapeworm species reveal adaptations to parasitism.</title>
        <authorList>
            <person name="Tsai I.J."/>
            <person name="Zarowiecki M."/>
            <person name="Holroyd N."/>
            <person name="Garciarrubio A."/>
            <person name="Sanchez-Flores A."/>
            <person name="Brooks K.L."/>
            <person name="Tracey A."/>
            <person name="Bobes R.J."/>
            <person name="Fragoso G."/>
            <person name="Sciutto E."/>
            <person name="Aslett M."/>
            <person name="Beasley H."/>
            <person name="Bennett H.M."/>
            <person name="Cai J."/>
            <person name="Camicia F."/>
            <person name="Clark R."/>
            <person name="Cucher M."/>
            <person name="De Silva N."/>
            <person name="Day T.A."/>
            <person name="Deplazes P."/>
            <person name="Estrada K."/>
            <person name="Fernandez C."/>
            <person name="Holland P.W."/>
            <person name="Hou J."/>
            <person name="Hu S."/>
            <person name="Huckvale T."/>
            <person name="Hung S.S."/>
            <person name="Kamenetzky L."/>
            <person name="Keane J.A."/>
            <person name="Kiss F."/>
            <person name="Koziol U."/>
            <person name="Lambert O."/>
            <person name="Liu K."/>
            <person name="Luo X."/>
            <person name="Luo Y."/>
            <person name="Macchiaroli N."/>
            <person name="Nichol S."/>
            <person name="Paps J."/>
            <person name="Parkinson J."/>
            <person name="Pouchkina-Stantcheva N."/>
            <person name="Riddiford N."/>
            <person name="Rosenzvit M."/>
            <person name="Salinas G."/>
            <person name="Wasmuth J.D."/>
            <person name="Zamanian M."/>
            <person name="Zheng Y."/>
            <person name="Cai X."/>
            <person name="Soberon X."/>
            <person name="Olson P.D."/>
            <person name="Laclette J.P."/>
            <person name="Brehm K."/>
            <person name="Berriman M."/>
            <person name="Garciarrubio A."/>
            <person name="Bobes R.J."/>
            <person name="Fragoso G."/>
            <person name="Sanchez-Flores A."/>
            <person name="Estrada K."/>
            <person name="Cevallos M.A."/>
            <person name="Morett E."/>
            <person name="Gonzalez V."/>
            <person name="Portillo T."/>
            <person name="Ochoa-Leyva A."/>
            <person name="Jose M.V."/>
            <person name="Sciutto E."/>
            <person name="Landa A."/>
            <person name="Jimenez L."/>
            <person name="Valdes V."/>
            <person name="Carrero J.C."/>
            <person name="Larralde C."/>
            <person name="Morales-Montor J."/>
            <person name="Limon-Lason J."/>
            <person name="Soberon X."/>
            <person name="Laclette J.P."/>
        </authorList>
    </citation>
    <scope>NUCLEOTIDE SEQUENCE [LARGE SCALE GENOMIC DNA]</scope>
</reference>
<keyword evidence="3 6" id="KW-0863">Zinc-finger</keyword>